<reference evidence="2 3" key="2">
    <citation type="submission" date="2019-09" db="EMBL/GenBank/DDBJ databases">
        <title>Complete Genome Sequence and Methylome Analysis of free living Spirochaetas.</title>
        <authorList>
            <person name="Leshcheva N."/>
            <person name="Mikheeva N."/>
        </authorList>
    </citation>
    <scope>NUCLEOTIDE SEQUENCE [LARGE SCALE GENOMIC DNA]</scope>
    <source>
        <strain evidence="2 3">P</strain>
    </source>
</reference>
<dbReference type="Proteomes" id="UP000323824">
    <property type="component" value="Chromosome"/>
</dbReference>
<name>A0A5C1QE99_9SPIO</name>
<gene>
    <name evidence="2" type="ORF">EW093_09735</name>
</gene>
<evidence type="ECO:0000313" key="3">
    <source>
        <dbReference type="Proteomes" id="UP000323824"/>
    </source>
</evidence>
<proteinExistence type="predicted"/>
<accession>A0A5C1QE99</accession>
<sequence>MIRYSRITNKIKREIVLLKGKPCKWGKCSFCDYIEDNSTDEDLNDKINFDILSNITGEYGVLEVINSGNVFELSQKTLNYIKEIIVDKKIDTLFFEAHWIYRKRVKYMRDFFGVKCIVKTGLESFNQDFRERILLKGFDYKNIDEIKEYFDSVCLMVGIQGQSKEMIINDIELARNNFNHFTINIFVENSTNIKPDNKLISWFQSEYKWLDSEQKCDVLWVNTDFGVGD</sequence>
<dbReference type="SMART" id="SM00729">
    <property type="entry name" value="Elp3"/>
    <property type="match status" value="1"/>
</dbReference>
<protein>
    <submittedName>
        <fullName evidence="2">Radical SAM protein</fullName>
    </submittedName>
</protein>
<evidence type="ECO:0000259" key="1">
    <source>
        <dbReference type="SMART" id="SM00729"/>
    </source>
</evidence>
<dbReference type="AlphaFoldDB" id="A0A5C1QE99"/>
<dbReference type="KEGG" id="sper:EW093_09735"/>
<evidence type="ECO:0000313" key="2">
    <source>
        <dbReference type="EMBL" id="QEN04976.1"/>
    </source>
</evidence>
<dbReference type="OrthoDB" id="5321814at2"/>
<dbReference type="GO" id="GO:0003824">
    <property type="term" value="F:catalytic activity"/>
    <property type="evidence" value="ECO:0007669"/>
    <property type="project" value="InterPro"/>
</dbReference>
<reference evidence="2 3" key="1">
    <citation type="submission" date="2019-02" db="EMBL/GenBank/DDBJ databases">
        <authorList>
            <person name="Fomenkov A."/>
            <person name="Dubinina G."/>
            <person name="Grabovich M."/>
            <person name="Vincze T."/>
            <person name="Roberts R.J."/>
        </authorList>
    </citation>
    <scope>NUCLEOTIDE SEQUENCE [LARGE SCALE GENOMIC DNA]</scope>
    <source>
        <strain evidence="2 3">P</strain>
    </source>
</reference>
<feature type="domain" description="Elp3/MiaA/NifB-like radical SAM core" evidence="1">
    <location>
        <begin position="13"/>
        <end position="211"/>
    </location>
</feature>
<dbReference type="GO" id="GO:0051536">
    <property type="term" value="F:iron-sulfur cluster binding"/>
    <property type="evidence" value="ECO:0007669"/>
    <property type="project" value="InterPro"/>
</dbReference>
<keyword evidence="3" id="KW-1185">Reference proteome</keyword>
<dbReference type="InterPro" id="IPR006638">
    <property type="entry name" value="Elp3/MiaA/NifB-like_rSAM"/>
</dbReference>
<dbReference type="RefSeq" id="WP_149568217.1">
    <property type="nucleotide sequence ID" value="NZ_CP035807.1"/>
</dbReference>
<organism evidence="2 3">
    <name type="scientific">Thiospirochaeta perfilievii</name>
    <dbReference type="NCBI Taxonomy" id="252967"/>
    <lineage>
        <taxon>Bacteria</taxon>
        <taxon>Pseudomonadati</taxon>
        <taxon>Spirochaetota</taxon>
        <taxon>Spirochaetia</taxon>
        <taxon>Spirochaetales</taxon>
        <taxon>Spirochaetaceae</taxon>
        <taxon>Thiospirochaeta</taxon>
    </lineage>
</organism>
<dbReference type="EMBL" id="CP035807">
    <property type="protein sequence ID" value="QEN04976.1"/>
    <property type="molecule type" value="Genomic_DNA"/>
</dbReference>